<sequence length="459" mass="51039">MLNLAFTGFFICMLLAGFKRPFIWMLCYLYVDIVQPQVITWGFLSHVPVSLIAFTAAFLGWIVLDRKEDSRFTFRQGLMVLLLLYCGYTTLTAAYPDDAPEKWAWVWKALLFAIFLPLTLRTRLRIEAVALVMVLSASALIIDGGVKTVGGGGGYGTLRIFVDSNSGLFEGSIISAVAISIIPVVVWLAKHGTVFPGDWRVRIFAAALIFACALIPVGTQARTGLVCLGVLCILYLRTARHRVLIAGTMALAAVVALPFLPHAFLARMNTIEHHQADQSASTRIAMWKWTWEYAKQHPFGGGFFAYQSARVKYDTYVAETSGSTTIVEATPIVEVGRAYHSSYFEMLGEQGYPGLAIWLALQISGLVQMEFLRRRWKNRTGPDETWVAPLANALQLAQIVYLIGSLFVGIAFQPFIFMLIGLQCGLWSYLKRIDQPRSEDHKRPRAMRANVPAEVVPAA</sequence>
<dbReference type="PANTHER" id="PTHR37422">
    <property type="entry name" value="TEICHURONIC ACID BIOSYNTHESIS PROTEIN TUAE"/>
    <property type="match status" value="1"/>
</dbReference>
<dbReference type="PANTHER" id="PTHR37422:SF21">
    <property type="entry name" value="EXOQ-LIKE PROTEIN"/>
    <property type="match status" value="1"/>
</dbReference>
<dbReference type="InterPro" id="IPR017528">
    <property type="entry name" value="CHP03097O-antigen_lig-rel"/>
</dbReference>
<keyword evidence="4 5" id="KW-0472">Membrane</keyword>
<feature type="transmembrane region" description="Helical" evidence="5">
    <location>
        <begin position="102"/>
        <end position="120"/>
    </location>
</feature>
<organism evidence="8 9">
    <name type="scientific">Novosphingobium album</name>
    <name type="common">ex Hu et al. 2023</name>
    <dbReference type="NCBI Taxonomy" id="2930093"/>
    <lineage>
        <taxon>Bacteria</taxon>
        <taxon>Pseudomonadati</taxon>
        <taxon>Pseudomonadota</taxon>
        <taxon>Alphaproteobacteria</taxon>
        <taxon>Sphingomonadales</taxon>
        <taxon>Sphingomonadaceae</taxon>
        <taxon>Novosphingobium</taxon>
    </lineage>
</organism>
<feature type="transmembrane region" description="Helical" evidence="5">
    <location>
        <begin position="76"/>
        <end position="96"/>
    </location>
</feature>
<proteinExistence type="predicted"/>
<dbReference type="InterPro" id="IPR045979">
    <property type="entry name" value="DUF5935"/>
</dbReference>
<dbReference type="InterPro" id="IPR007016">
    <property type="entry name" value="O-antigen_ligase-rel_domated"/>
</dbReference>
<comment type="caution">
    <text evidence="8">The sequence shown here is derived from an EMBL/GenBank/DDBJ whole genome shotgun (WGS) entry which is preliminary data.</text>
</comment>
<gene>
    <name evidence="8" type="ORF">MTR64_19005</name>
</gene>
<evidence type="ECO:0000259" key="7">
    <source>
        <dbReference type="Pfam" id="PF19358"/>
    </source>
</evidence>
<keyword evidence="8" id="KW-0436">Ligase</keyword>
<keyword evidence="2 5" id="KW-0812">Transmembrane</keyword>
<accession>A0ABT0B6F8</accession>
<evidence type="ECO:0000256" key="4">
    <source>
        <dbReference type="ARBA" id="ARBA00023136"/>
    </source>
</evidence>
<feature type="transmembrane region" description="Helical" evidence="5">
    <location>
        <begin position="43"/>
        <end position="64"/>
    </location>
</feature>
<evidence type="ECO:0000256" key="3">
    <source>
        <dbReference type="ARBA" id="ARBA00022989"/>
    </source>
</evidence>
<evidence type="ECO:0000313" key="9">
    <source>
        <dbReference type="Proteomes" id="UP001162880"/>
    </source>
</evidence>
<dbReference type="Pfam" id="PF04932">
    <property type="entry name" value="Wzy_C"/>
    <property type="match status" value="1"/>
</dbReference>
<feature type="transmembrane region" description="Helical" evidence="5">
    <location>
        <begin position="201"/>
        <end position="217"/>
    </location>
</feature>
<dbReference type="RefSeq" id="WP_243996117.1">
    <property type="nucleotide sequence ID" value="NZ_JALHLE010000040.1"/>
</dbReference>
<dbReference type="NCBIfam" id="TIGR03097">
    <property type="entry name" value="PEP_O_lig_1"/>
    <property type="match status" value="1"/>
</dbReference>
<evidence type="ECO:0000313" key="8">
    <source>
        <dbReference type="EMBL" id="MCJ2180667.1"/>
    </source>
</evidence>
<dbReference type="InterPro" id="IPR051533">
    <property type="entry name" value="WaaL-like"/>
</dbReference>
<feature type="domain" description="O-antigen ligase-related" evidence="6">
    <location>
        <begin position="208"/>
        <end position="359"/>
    </location>
</feature>
<protein>
    <submittedName>
        <fullName evidence="8">O-glycosylation ligase, exosortase A system-associated</fullName>
    </submittedName>
</protein>
<keyword evidence="9" id="KW-1185">Reference proteome</keyword>
<dbReference type="Pfam" id="PF19358">
    <property type="entry name" value="DUF5935"/>
    <property type="match status" value="1"/>
</dbReference>
<evidence type="ECO:0000256" key="5">
    <source>
        <dbReference type="SAM" id="Phobius"/>
    </source>
</evidence>
<dbReference type="Proteomes" id="UP001162880">
    <property type="component" value="Unassembled WGS sequence"/>
</dbReference>
<comment type="subcellular location">
    <subcellularLocation>
        <location evidence="1">Membrane</location>
        <topology evidence="1">Multi-pass membrane protein</topology>
    </subcellularLocation>
</comment>
<keyword evidence="3 5" id="KW-1133">Transmembrane helix</keyword>
<evidence type="ECO:0000256" key="1">
    <source>
        <dbReference type="ARBA" id="ARBA00004141"/>
    </source>
</evidence>
<evidence type="ECO:0000256" key="2">
    <source>
        <dbReference type="ARBA" id="ARBA00022692"/>
    </source>
</evidence>
<reference evidence="8" key="1">
    <citation type="submission" date="2022-03" db="EMBL/GenBank/DDBJ databases">
        <title>Identification of a novel bacterium isolated from mangrove sediments.</title>
        <authorList>
            <person name="Pan X."/>
        </authorList>
    </citation>
    <scope>NUCLEOTIDE SEQUENCE</scope>
    <source>
        <strain evidence="8">B2580</strain>
    </source>
</reference>
<feature type="domain" description="DUF5935" evidence="7">
    <location>
        <begin position="1"/>
        <end position="193"/>
    </location>
</feature>
<feature type="transmembrane region" description="Helical" evidence="5">
    <location>
        <begin position="410"/>
        <end position="430"/>
    </location>
</feature>
<feature type="transmembrane region" description="Helical" evidence="5">
    <location>
        <begin position="166"/>
        <end position="189"/>
    </location>
</feature>
<name>A0ABT0B6F8_9SPHN</name>
<feature type="transmembrane region" description="Helical" evidence="5">
    <location>
        <begin position="127"/>
        <end position="146"/>
    </location>
</feature>
<dbReference type="GO" id="GO:0016874">
    <property type="term" value="F:ligase activity"/>
    <property type="evidence" value="ECO:0007669"/>
    <property type="project" value="UniProtKB-KW"/>
</dbReference>
<dbReference type="EMBL" id="JALHLE010000040">
    <property type="protein sequence ID" value="MCJ2180667.1"/>
    <property type="molecule type" value="Genomic_DNA"/>
</dbReference>
<evidence type="ECO:0000259" key="6">
    <source>
        <dbReference type="Pfam" id="PF04932"/>
    </source>
</evidence>
<feature type="transmembrane region" description="Helical" evidence="5">
    <location>
        <begin position="243"/>
        <end position="260"/>
    </location>
</feature>